<dbReference type="SUPFAM" id="SSF75011">
    <property type="entry name" value="3-carboxy-cis,cis-mucoante lactonizing enzyme"/>
    <property type="match status" value="1"/>
</dbReference>
<sequence length="738" mass="82290">MDVHRCRFVDYTPGMITALAFSHKSNETEVSPKQLRLAVGRSDGSIEIWNPRKSKNKWLLESTILGGSGRSIEGLLWATIEPEPSAKSGNKEEESLGLELKSRSRDGGAARLFSIGGSTYLTEWDIRKGLPLKNYDCNSGIVWSSAINESQTRIAVGCDNGSVVIVDISGGPGSIEYECVLQRQQSRIMSICWVGDDTVIGGCADGRIRVWSYKGDTKGRLIQTLRVDKSKRESTLIWSLLALPRKQQFVSGDSTGCVKIWDLKHMTLQQSFNVHEADVLCLSSDSREEHFFSGGVDRKIFNFTLTKSGYNSAKWVNTTNRLLHGNDIRAMCSFESSNQDLLASGGVERVVLVTSMEHFQTSVPLRITVDSIERRVLVNKAKRLIVMWQGQEVKIWKLQNEGKAKRLVCKLVLSDPENISSVALSKNGRYLAVSRISTTKLFELVEVNRGIEVVKVVSTLLSGMGARIIKFVDEKKLLLMVDNDGDVTSVKFNVNDDENDDEDVSDFDDEQQPVIYEMPETPEPTPDAISFDSKYNYTHLTVNSSGSAVAFSNFAGFIDILNPTTGKASRLVHMSEIPTAISFTSRDTLLVVTLSHKVYEFNTENAQGANLYTEWSKNNTEFIPRPFQKLPGECLGIFECLGKFWVYGSDWLCFFDSKKDFPRASKQSKKRSANGESASSAKETSEHEEVASKVFWRTSDYRSLILVANLSTDELVVVERPVESMPAPTPFKVSRIAL</sequence>
<dbReference type="Pfam" id="PF00400">
    <property type="entry name" value="WD40"/>
    <property type="match status" value="2"/>
</dbReference>
<proteinExistence type="predicted"/>
<evidence type="ECO:0000313" key="2">
    <source>
        <dbReference type="EMBL" id="VUG19732.1"/>
    </source>
</evidence>
<evidence type="ECO:0000313" key="3">
    <source>
        <dbReference type="Proteomes" id="UP000478008"/>
    </source>
</evidence>
<organism evidence="2 3">
    <name type="scientific">Dekkera bruxellensis</name>
    <name type="common">Brettanomyces custersii</name>
    <dbReference type="NCBI Taxonomy" id="5007"/>
    <lineage>
        <taxon>Eukaryota</taxon>
        <taxon>Fungi</taxon>
        <taxon>Dikarya</taxon>
        <taxon>Ascomycota</taxon>
        <taxon>Saccharomycotina</taxon>
        <taxon>Pichiomycetes</taxon>
        <taxon>Pichiales</taxon>
        <taxon>Pichiaceae</taxon>
        <taxon>Brettanomyces</taxon>
    </lineage>
</organism>
<dbReference type="AlphaFoldDB" id="A0A7D9D2T5"/>
<dbReference type="InterPro" id="IPR046351">
    <property type="entry name" value="UTP4"/>
</dbReference>
<dbReference type="PANTHER" id="PTHR44163:SF1">
    <property type="entry name" value="U3 SMALL NUCLEOLAR RNA-ASSOCIATED PROTEIN 4 HOMOLOG"/>
    <property type="match status" value="1"/>
</dbReference>
<dbReference type="Proteomes" id="UP000478008">
    <property type="component" value="Unassembled WGS sequence"/>
</dbReference>
<feature type="region of interest" description="Disordered" evidence="1">
    <location>
        <begin position="665"/>
        <end position="685"/>
    </location>
</feature>
<reference evidence="2 3" key="1">
    <citation type="submission" date="2019-07" db="EMBL/GenBank/DDBJ databases">
        <authorList>
            <person name="Friedrich A."/>
            <person name="Schacherer J."/>
        </authorList>
    </citation>
    <scope>NUCLEOTIDE SEQUENCE [LARGE SCALE GENOMIC DNA]</scope>
</reference>
<dbReference type="InterPro" id="IPR036322">
    <property type="entry name" value="WD40_repeat_dom_sf"/>
</dbReference>
<dbReference type="InterPro" id="IPR001680">
    <property type="entry name" value="WD40_rpt"/>
</dbReference>
<name>A0A7D9D2T5_DEKBR</name>
<dbReference type="GO" id="GO:0000462">
    <property type="term" value="P:maturation of SSU-rRNA from tricistronic rRNA transcript (SSU-rRNA, 5.8S rRNA, LSU-rRNA)"/>
    <property type="evidence" value="ECO:0007669"/>
    <property type="project" value="InterPro"/>
</dbReference>
<dbReference type="EMBL" id="CABFWN010000005">
    <property type="protein sequence ID" value="VUG19732.1"/>
    <property type="molecule type" value="Genomic_DNA"/>
</dbReference>
<dbReference type="GO" id="GO:0030686">
    <property type="term" value="C:90S preribosome"/>
    <property type="evidence" value="ECO:0007669"/>
    <property type="project" value="InterPro"/>
</dbReference>
<dbReference type="GO" id="GO:0032040">
    <property type="term" value="C:small-subunit processome"/>
    <property type="evidence" value="ECO:0007669"/>
    <property type="project" value="TreeGrafter"/>
</dbReference>
<dbReference type="Gene3D" id="2.130.10.10">
    <property type="entry name" value="YVTN repeat-like/Quinoprotein amine dehydrogenase"/>
    <property type="match status" value="2"/>
</dbReference>
<accession>A0A7D9D2T5</accession>
<dbReference type="InterPro" id="IPR015943">
    <property type="entry name" value="WD40/YVTN_repeat-like_dom_sf"/>
</dbReference>
<dbReference type="SMART" id="SM00320">
    <property type="entry name" value="WD40"/>
    <property type="match status" value="7"/>
</dbReference>
<keyword evidence="3" id="KW-1185">Reference proteome</keyword>
<evidence type="ECO:0000256" key="1">
    <source>
        <dbReference type="SAM" id="MobiDB-lite"/>
    </source>
</evidence>
<dbReference type="GO" id="GO:0034455">
    <property type="term" value="C:t-UTP complex"/>
    <property type="evidence" value="ECO:0007669"/>
    <property type="project" value="TreeGrafter"/>
</dbReference>
<gene>
    <name evidence="2" type="primary">UTP4</name>
    <name evidence="2" type="ORF">DEBR0S5_10550G</name>
</gene>
<protein>
    <submittedName>
        <fullName evidence="2">DEBR0S5_10550g1_1</fullName>
    </submittedName>
</protein>
<dbReference type="PANTHER" id="PTHR44163">
    <property type="entry name" value="U3 SMALL NUCLEOLAR RNA-ASSOCIATED PROTEIN 4 HOMOLOG"/>
    <property type="match status" value="1"/>
</dbReference>
<dbReference type="GO" id="GO:0003723">
    <property type="term" value="F:RNA binding"/>
    <property type="evidence" value="ECO:0007669"/>
    <property type="project" value="TreeGrafter"/>
</dbReference>
<dbReference type="SUPFAM" id="SSF50978">
    <property type="entry name" value="WD40 repeat-like"/>
    <property type="match status" value="1"/>
</dbReference>